<keyword evidence="2" id="KW-0378">Hydrolase</keyword>
<dbReference type="Gene3D" id="1.10.30.50">
    <property type="match status" value="1"/>
</dbReference>
<dbReference type="InterPro" id="IPR029471">
    <property type="entry name" value="HNH_5"/>
</dbReference>
<dbReference type="RefSeq" id="WP_377092529.1">
    <property type="nucleotide sequence ID" value="NZ_JBHSJM010000001.1"/>
</dbReference>
<proteinExistence type="predicted"/>
<dbReference type="GO" id="GO:0004519">
    <property type="term" value="F:endonuclease activity"/>
    <property type="evidence" value="ECO:0007669"/>
    <property type="project" value="UniProtKB-KW"/>
</dbReference>
<accession>A0ABW5DZ33</accession>
<dbReference type="EMBL" id="JBHUJC010000007">
    <property type="protein sequence ID" value="MFD2275379.1"/>
    <property type="molecule type" value="Genomic_DNA"/>
</dbReference>
<evidence type="ECO:0000259" key="1">
    <source>
        <dbReference type="Pfam" id="PF14279"/>
    </source>
</evidence>
<name>A0ABW5DZ33_9BACT</name>
<reference evidence="3" key="1">
    <citation type="journal article" date="2019" name="Int. J. Syst. Evol. Microbiol.">
        <title>The Global Catalogue of Microorganisms (GCM) 10K type strain sequencing project: providing services to taxonomists for standard genome sequencing and annotation.</title>
        <authorList>
            <consortium name="The Broad Institute Genomics Platform"/>
            <consortium name="The Broad Institute Genome Sequencing Center for Infectious Disease"/>
            <person name="Wu L."/>
            <person name="Ma J."/>
        </authorList>
    </citation>
    <scope>NUCLEOTIDE SEQUENCE [LARGE SCALE GENOMIC DNA]</scope>
    <source>
        <strain evidence="3">JCM 16545</strain>
    </source>
</reference>
<dbReference type="Proteomes" id="UP001597297">
    <property type="component" value="Unassembled WGS sequence"/>
</dbReference>
<keyword evidence="2" id="KW-0540">Nuclease</keyword>
<dbReference type="PANTHER" id="PTHR33877:SF2">
    <property type="entry name" value="OS07G0170200 PROTEIN"/>
    <property type="match status" value="1"/>
</dbReference>
<dbReference type="CDD" id="cd00085">
    <property type="entry name" value="HNHc"/>
    <property type="match status" value="1"/>
</dbReference>
<dbReference type="InterPro" id="IPR003615">
    <property type="entry name" value="HNH_nuc"/>
</dbReference>
<organism evidence="2 3">
    <name type="scientific">Rubritalea spongiae</name>
    <dbReference type="NCBI Taxonomy" id="430797"/>
    <lineage>
        <taxon>Bacteria</taxon>
        <taxon>Pseudomonadati</taxon>
        <taxon>Verrucomicrobiota</taxon>
        <taxon>Verrucomicrobiia</taxon>
        <taxon>Verrucomicrobiales</taxon>
        <taxon>Rubritaleaceae</taxon>
        <taxon>Rubritalea</taxon>
    </lineage>
</organism>
<evidence type="ECO:0000313" key="2">
    <source>
        <dbReference type="EMBL" id="MFD2275379.1"/>
    </source>
</evidence>
<keyword evidence="3" id="KW-1185">Reference proteome</keyword>
<dbReference type="InterPro" id="IPR052892">
    <property type="entry name" value="NA-targeting_endonuclease"/>
</dbReference>
<gene>
    <name evidence="2" type="ORF">ACFSQZ_02755</name>
</gene>
<protein>
    <submittedName>
        <fullName evidence="2">HNH endonuclease</fullName>
    </submittedName>
</protein>
<dbReference type="Pfam" id="PF14279">
    <property type="entry name" value="HNH_5"/>
    <property type="match status" value="1"/>
</dbReference>
<evidence type="ECO:0000313" key="3">
    <source>
        <dbReference type="Proteomes" id="UP001597297"/>
    </source>
</evidence>
<keyword evidence="2" id="KW-0255">Endonuclease</keyword>
<dbReference type="PANTHER" id="PTHR33877">
    <property type="entry name" value="SLL1193 PROTEIN"/>
    <property type="match status" value="1"/>
</dbReference>
<comment type="caution">
    <text evidence="2">The sequence shown here is derived from an EMBL/GenBank/DDBJ whole genome shotgun (WGS) entry which is preliminary data.</text>
</comment>
<feature type="domain" description="HNH endonuclease 5" evidence="1">
    <location>
        <begin position="149"/>
        <end position="186"/>
    </location>
</feature>
<sequence length="209" mass="24259">MSKHPIFRDYLEKPIPEIFKAAELLSKAVDAHIGGDPRTANNLLKLADYPEIYDWTERLWGKNSFRRHYELDEPLPIIPKEERLKPRMPRAAHKREIIERDGYYCRFCGIPVIPREVCKFLVELYPEAMRWGPANKDRHTALLAMDMVFDHVLPHSRGGSSYPNNMVVACQPCNCGRMENTLEEMGMSDPMTREMKIGSWDGLTRLLKT</sequence>